<dbReference type="Bgee" id="ENSMUSG00000055371">
    <property type="expression patterns" value="Expressed in spermatid and 264 other cell types or tissues"/>
</dbReference>
<reference evidence="2" key="3">
    <citation type="journal article" date="2011" name="PLoS Biol.">
        <title>Modernizing reference genome assemblies.</title>
        <authorList>
            <person name="Church D.M."/>
            <person name="Schneider V.A."/>
            <person name="Graves T."/>
            <person name="Auger K."/>
            <person name="Cunningham F."/>
            <person name="Bouk N."/>
            <person name="Chen H.C."/>
            <person name="Agarwala R."/>
            <person name="McLaren W.M."/>
            <person name="Ritchie G.R."/>
            <person name="Albracht D."/>
            <person name="Kremitzki M."/>
            <person name="Rock S."/>
            <person name="Kotkiewicz H."/>
            <person name="Kremitzki C."/>
            <person name="Wollam A."/>
            <person name="Trani L."/>
            <person name="Fulton L."/>
            <person name="Fulton R."/>
            <person name="Matthews L."/>
            <person name="Whitehead S."/>
            <person name="Chow W."/>
            <person name="Torrance J."/>
            <person name="Dunn M."/>
            <person name="Harden G."/>
            <person name="Threadgold G."/>
            <person name="Wood J."/>
            <person name="Collins J."/>
            <person name="Heath P."/>
            <person name="Griffiths G."/>
            <person name="Pelan S."/>
            <person name="Grafham D."/>
            <person name="Eichler E.E."/>
            <person name="Weinstock G."/>
            <person name="Mardis E.R."/>
            <person name="Wilson R.K."/>
            <person name="Howe K."/>
            <person name="Flicek P."/>
            <person name="Hubbard T."/>
        </authorList>
    </citation>
    <scope>NUCLEOTIDE SEQUENCE [LARGE SCALE GENOMIC DNA]</scope>
    <source>
        <strain evidence="2">C57BL/6J</strain>
    </source>
</reference>
<gene>
    <name evidence="2 3" type="primary">Stam2</name>
</gene>
<dbReference type="ExpressionAtlas" id="Q3YEC8">
    <property type="expression patterns" value="baseline and differential"/>
</dbReference>
<dbReference type="GeneTree" id="ENSGT00940000157055"/>
<dbReference type="Proteomes" id="UP000000589">
    <property type="component" value="Chromosome 2"/>
</dbReference>
<sequence>MPLFTANPFEQDVVSHVSEKRSPTLLHPCYIPATSHSATSFLGCLLSLTLTSA</sequence>
<evidence type="ECO:0000313" key="3">
    <source>
        <dbReference type="MGI" id="MGI:1929100"/>
    </source>
</evidence>
<dbReference type="MGI" id="MGI:1929100">
    <property type="gene designation" value="Stam2"/>
</dbReference>
<evidence type="ECO:0000313" key="1">
    <source>
        <dbReference type="EMBL" id="AAZ82831.1"/>
    </source>
</evidence>
<proteinExistence type="evidence at transcript level"/>
<dbReference type="Ensembl" id="ENSMUST00000155516.2">
    <property type="protein sequence ID" value="ENSMUSP00000119203.2"/>
    <property type="gene ID" value="ENSMUSG00000055371.18"/>
</dbReference>
<dbReference type="HOGENOM" id="CLU_3068025_0_0_1"/>
<keyword evidence="4" id="KW-1185">Reference proteome</keyword>
<reference evidence="2" key="4">
    <citation type="submission" date="2025-05" db="UniProtKB">
        <authorList>
            <consortium name="Ensembl"/>
        </authorList>
    </citation>
    <scope>IDENTIFICATION</scope>
    <source>
        <strain evidence="2">C57BL/6J</strain>
    </source>
</reference>
<evidence type="ECO:0000313" key="4">
    <source>
        <dbReference type="Proteomes" id="UP000000589"/>
    </source>
</evidence>
<dbReference type="VEuPathDB" id="HostDB:ENSMUSG00000055371"/>
<dbReference type="AlphaFoldDB" id="Q3YEC8"/>
<accession>Q3YEC8</accession>
<dbReference type="Antibodypedia" id="33682">
    <property type="antibodies" value="367 antibodies from 35 providers"/>
</dbReference>
<reference evidence="1" key="1">
    <citation type="journal article" date="2006" name="Croat. Med. J.">
        <title>Splice variant of mouse Stam2 mRNA in nervous and muscle tissue contains additional exon with stop codon within region coding for VHS domain.</title>
        <authorList>
            <person name="Curlin M."/>
            <person name="Lucic V."/>
            <person name="Gajovic S."/>
        </authorList>
    </citation>
    <scope>NUCLEOTIDE SEQUENCE</scope>
    <source>
        <strain evidence="1">C57BL/6NCrl</strain>
    </source>
</reference>
<evidence type="ECO:0000313" key="2">
    <source>
        <dbReference type="Ensembl" id="ENSMUSP00000119203.2"/>
    </source>
</evidence>
<organism evidence="1">
    <name type="scientific">Mus musculus</name>
    <name type="common">Mouse</name>
    <dbReference type="NCBI Taxonomy" id="10090"/>
    <lineage>
        <taxon>Eukaryota</taxon>
        <taxon>Metazoa</taxon>
        <taxon>Chordata</taxon>
        <taxon>Craniata</taxon>
        <taxon>Vertebrata</taxon>
        <taxon>Euteleostomi</taxon>
        <taxon>Mammalia</taxon>
        <taxon>Eutheria</taxon>
        <taxon>Euarchontoglires</taxon>
        <taxon>Glires</taxon>
        <taxon>Rodentia</taxon>
        <taxon>Myomorpha</taxon>
        <taxon>Muroidea</taxon>
        <taxon>Muridae</taxon>
        <taxon>Murinae</taxon>
        <taxon>Mus</taxon>
        <taxon>Mus</taxon>
    </lineage>
</organism>
<dbReference type="EMBL" id="DQ141211">
    <property type="protein sequence ID" value="AAZ82831.1"/>
    <property type="molecule type" value="mRNA"/>
</dbReference>
<protein>
    <submittedName>
        <fullName evidence="2">Signal transducing adaptor molecule (SH3 domain and ITAM motif) 2</fullName>
    </submittedName>
    <submittedName>
        <fullName evidence="1">Signal transducing adaptor molecule 2</fullName>
    </submittedName>
</protein>
<reference evidence="2 4" key="2">
    <citation type="journal article" date="2009" name="PLoS Biol.">
        <title>Lineage-specific biology revealed by a finished genome assembly of the mouse.</title>
        <authorList>
            <consortium name="Mouse Genome Sequencing Consortium"/>
            <person name="Church D.M."/>
            <person name="Goodstadt L."/>
            <person name="Hillier L.W."/>
            <person name="Zody M.C."/>
            <person name="Goldstein S."/>
            <person name="She X."/>
            <person name="Bult C.J."/>
            <person name="Agarwala R."/>
            <person name="Cherry J.L."/>
            <person name="DiCuccio M."/>
            <person name="Hlavina W."/>
            <person name="Kapustin Y."/>
            <person name="Meric P."/>
            <person name="Maglott D."/>
            <person name="Birtle Z."/>
            <person name="Marques A.C."/>
            <person name="Graves T."/>
            <person name="Zhou S."/>
            <person name="Teague B."/>
            <person name="Potamousis K."/>
            <person name="Churas C."/>
            <person name="Place M."/>
            <person name="Herschleb J."/>
            <person name="Runnheim R."/>
            <person name="Forrest D."/>
            <person name="Amos-Landgraf J."/>
            <person name="Schwartz D.C."/>
            <person name="Cheng Z."/>
            <person name="Lindblad-Toh K."/>
            <person name="Eichler E.E."/>
            <person name="Ponting C.P."/>
        </authorList>
    </citation>
    <scope>NUCLEOTIDE SEQUENCE [LARGE SCALE GENOMIC DNA]</scope>
    <source>
        <strain evidence="2 4">C57BL/6J</strain>
    </source>
</reference>
<name>Q3YEC8_MOUSE</name>
<dbReference type="AGR" id="MGI:1929100"/>